<sequence>MLAIEATCKDFANQIRWSADYATACLPLNWTSLERGAVDKVKFYQQFPEMQSKVEKNEFCQKILRARMADGLLHKAEIHEDVCSYNAATSGAQGCGGGFPCQARGVSTAGKQHGLSDPRTKLVHQIFRVFDTLPRDHRRILYFENVKALLGKKRSMRQLFHYIVQARY</sequence>
<dbReference type="SUPFAM" id="SSF53335">
    <property type="entry name" value="S-adenosyl-L-methionine-dependent methyltransferases"/>
    <property type="match status" value="1"/>
</dbReference>
<organism evidence="3 4">
    <name type="scientific">Durusdinium trenchii</name>
    <dbReference type="NCBI Taxonomy" id="1381693"/>
    <lineage>
        <taxon>Eukaryota</taxon>
        <taxon>Sar</taxon>
        <taxon>Alveolata</taxon>
        <taxon>Dinophyceae</taxon>
        <taxon>Suessiales</taxon>
        <taxon>Symbiodiniaceae</taxon>
        <taxon>Durusdinium</taxon>
    </lineage>
</organism>
<keyword evidence="2" id="KW-0808">Transferase</keyword>
<evidence type="ECO:0000256" key="2">
    <source>
        <dbReference type="ARBA" id="ARBA00022679"/>
    </source>
</evidence>
<accession>A0ABP0LAM8</accession>
<evidence type="ECO:0000313" key="3">
    <source>
        <dbReference type="EMBL" id="CAK9036195.1"/>
    </source>
</evidence>
<proteinExistence type="predicted"/>
<dbReference type="GO" id="GO:0032259">
    <property type="term" value="P:methylation"/>
    <property type="evidence" value="ECO:0007669"/>
    <property type="project" value="UniProtKB-KW"/>
</dbReference>
<dbReference type="EMBL" id="CAXAMM010015380">
    <property type="protein sequence ID" value="CAK9036195.1"/>
    <property type="molecule type" value="Genomic_DNA"/>
</dbReference>
<evidence type="ECO:0000313" key="4">
    <source>
        <dbReference type="Proteomes" id="UP001642464"/>
    </source>
</evidence>
<reference evidence="3 4" key="1">
    <citation type="submission" date="2024-02" db="EMBL/GenBank/DDBJ databases">
        <authorList>
            <person name="Chen Y."/>
            <person name="Shah S."/>
            <person name="Dougan E. K."/>
            <person name="Thang M."/>
            <person name="Chan C."/>
        </authorList>
    </citation>
    <scope>NUCLEOTIDE SEQUENCE [LARGE SCALE GENOMIC DNA]</scope>
</reference>
<gene>
    <name evidence="3" type="ORF">SCF082_LOCUS21637</name>
</gene>
<dbReference type="InterPro" id="IPR029063">
    <property type="entry name" value="SAM-dependent_MTases_sf"/>
</dbReference>
<comment type="caution">
    <text evidence="3">The sequence shown here is derived from an EMBL/GenBank/DDBJ whole genome shotgun (WGS) entry which is preliminary data.</text>
</comment>
<evidence type="ECO:0000256" key="1">
    <source>
        <dbReference type="ARBA" id="ARBA00022603"/>
    </source>
</evidence>
<keyword evidence="4" id="KW-1185">Reference proteome</keyword>
<protein>
    <submittedName>
        <fullName evidence="3">Modification methylase ScrFIA</fullName>
    </submittedName>
</protein>
<dbReference type="Gene3D" id="3.40.50.150">
    <property type="entry name" value="Vaccinia Virus protein VP39"/>
    <property type="match status" value="1"/>
</dbReference>
<name>A0ABP0LAM8_9DINO</name>
<dbReference type="InterPro" id="IPR001525">
    <property type="entry name" value="C5_MeTfrase"/>
</dbReference>
<dbReference type="Proteomes" id="UP001642464">
    <property type="component" value="Unassembled WGS sequence"/>
</dbReference>
<dbReference type="GO" id="GO:0008168">
    <property type="term" value="F:methyltransferase activity"/>
    <property type="evidence" value="ECO:0007669"/>
    <property type="project" value="UniProtKB-KW"/>
</dbReference>
<keyword evidence="1 3" id="KW-0489">Methyltransferase</keyword>
<dbReference type="Pfam" id="PF00145">
    <property type="entry name" value="DNA_methylase"/>
    <property type="match status" value="1"/>
</dbReference>